<keyword evidence="4 10" id="KW-0479">Metal-binding</keyword>
<evidence type="ECO:0000256" key="4">
    <source>
        <dbReference type="ARBA" id="ARBA00022723"/>
    </source>
</evidence>
<dbReference type="NCBIfam" id="TIGR01494">
    <property type="entry name" value="ATPase_P-type"/>
    <property type="match status" value="2"/>
</dbReference>
<dbReference type="PANTHER" id="PTHR43520">
    <property type="entry name" value="ATP7, ISOFORM B"/>
    <property type="match status" value="1"/>
</dbReference>
<dbReference type="GO" id="GO:0055070">
    <property type="term" value="P:copper ion homeostasis"/>
    <property type="evidence" value="ECO:0007669"/>
    <property type="project" value="TreeGrafter"/>
</dbReference>
<evidence type="ECO:0000256" key="6">
    <source>
        <dbReference type="ARBA" id="ARBA00022840"/>
    </source>
</evidence>
<dbReference type="FunFam" id="2.70.150.10:FF:000068">
    <property type="entry name" value="Copper resistance-associated P-type ATPase"/>
    <property type="match status" value="1"/>
</dbReference>
<dbReference type="CDD" id="cd00371">
    <property type="entry name" value="HMA"/>
    <property type="match status" value="2"/>
</dbReference>
<evidence type="ECO:0000313" key="12">
    <source>
        <dbReference type="EMBL" id="RMY94375.1"/>
    </source>
</evidence>
<feature type="transmembrane region" description="Helical" evidence="10">
    <location>
        <begin position="727"/>
        <end position="749"/>
    </location>
</feature>
<dbReference type="GO" id="GO:0016887">
    <property type="term" value="F:ATP hydrolysis activity"/>
    <property type="evidence" value="ECO:0007669"/>
    <property type="project" value="InterPro"/>
</dbReference>
<dbReference type="InterPro" id="IPR023214">
    <property type="entry name" value="HAD_sf"/>
</dbReference>
<feature type="transmembrane region" description="Helical" evidence="10">
    <location>
        <begin position="566"/>
        <end position="584"/>
    </location>
</feature>
<organism evidence="12 13">
    <name type="scientific">Hortaea werneckii</name>
    <name type="common">Black yeast</name>
    <name type="synonym">Cladosporium werneckii</name>
    <dbReference type="NCBI Taxonomy" id="91943"/>
    <lineage>
        <taxon>Eukaryota</taxon>
        <taxon>Fungi</taxon>
        <taxon>Dikarya</taxon>
        <taxon>Ascomycota</taxon>
        <taxon>Pezizomycotina</taxon>
        <taxon>Dothideomycetes</taxon>
        <taxon>Dothideomycetidae</taxon>
        <taxon>Mycosphaerellales</taxon>
        <taxon>Teratosphaeriaceae</taxon>
        <taxon>Hortaea</taxon>
    </lineage>
</organism>
<dbReference type="InterPro" id="IPR006121">
    <property type="entry name" value="HMA_dom"/>
</dbReference>
<dbReference type="PROSITE" id="PS50846">
    <property type="entry name" value="HMA_2"/>
    <property type="match status" value="1"/>
</dbReference>
<dbReference type="InterPro" id="IPR036412">
    <property type="entry name" value="HAD-like_sf"/>
</dbReference>
<dbReference type="InterPro" id="IPR059000">
    <property type="entry name" value="ATPase_P-type_domA"/>
</dbReference>
<dbReference type="Pfam" id="PF00122">
    <property type="entry name" value="E1-E2_ATPase"/>
    <property type="match status" value="1"/>
</dbReference>
<dbReference type="Gene3D" id="3.40.1110.10">
    <property type="entry name" value="Calcium-transporting ATPase, cytoplasmic domain N"/>
    <property type="match status" value="1"/>
</dbReference>
<dbReference type="InterPro" id="IPR027256">
    <property type="entry name" value="P-typ_ATPase_IB"/>
</dbReference>
<dbReference type="GO" id="GO:0005524">
    <property type="term" value="F:ATP binding"/>
    <property type="evidence" value="ECO:0007669"/>
    <property type="project" value="UniProtKB-UniRule"/>
</dbReference>
<evidence type="ECO:0000259" key="11">
    <source>
        <dbReference type="PROSITE" id="PS50846"/>
    </source>
</evidence>
<dbReference type="GO" id="GO:0016020">
    <property type="term" value="C:membrane"/>
    <property type="evidence" value="ECO:0007669"/>
    <property type="project" value="UniProtKB-SubCell"/>
</dbReference>
<gene>
    <name evidence="12" type="ORF">D0864_05538</name>
</gene>
<feature type="transmembrane region" description="Helical" evidence="10">
    <location>
        <begin position="769"/>
        <end position="794"/>
    </location>
</feature>
<dbReference type="AlphaFoldDB" id="A0A3M7FZS4"/>
<evidence type="ECO:0000313" key="13">
    <source>
        <dbReference type="Proteomes" id="UP000269539"/>
    </source>
</evidence>
<dbReference type="InterPro" id="IPR001757">
    <property type="entry name" value="P_typ_ATPase"/>
</dbReference>
<feature type="transmembrane region" description="Helical" evidence="10">
    <location>
        <begin position="477"/>
        <end position="496"/>
    </location>
</feature>
<dbReference type="InterPro" id="IPR036163">
    <property type="entry name" value="HMA_dom_sf"/>
</dbReference>
<keyword evidence="8 10" id="KW-1133">Transmembrane helix</keyword>
<dbReference type="PROSITE" id="PS00154">
    <property type="entry name" value="ATPASE_E1_E2"/>
    <property type="match status" value="1"/>
</dbReference>
<comment type="similarity">
    <text evidence="2 10">Belongs to the cation transport ATPase (P-type) (TC 3.A.3) family. Type IB subfamily.</text>
</comment>
<sequence length="1158" mass="124258">MCPDPIDVGRDATLYTYSRMNEAASRIFFARSSNLIEPPTAMTPRRGDGPDPIASSFLISNLHCPTCVTTINDALQTCPSAQHVRWVSPNLVTSVLTVEHDPVLTTGAVEATLVGSGFDISATSTSAACEVADQGGRWVSASVKEGPTKGEAGPAYAQVRNFASTNADNETNLGTRNEHMDIHLQNCGRCRTFGSHSSPDEKRGWHEIVKYHLPSGSKGIPKAGHPNQSPVDQNTTVHSLATAQETQTRAKRQVILAIGGMTCGVCVNNITDELEKRPWTRRIVVSLVTNSAAIDIDDENVIPQILEAVEDLGYDAAVDNIIDLYQGKGTGVARERTVEILLQGTYCPRCPDRAMKSLEGFRRQVQSSNFQALDPKQQRVSVVKVKYIPDAPHFTIRQILAAVEASDPALSISIYQAPTLEERSTQFQRQHQLQILYRLVLTGSVAIPTFAIGIVYMSLVPNDNEGKQYLMAPWVSAITRGEIALFVLATLVYFFAADHFHVRAFKEIKALWRRGSEVAVLRRFYRFGSMNTLMSLGTSIAYISSVAELIVAGVNRPHNYVTNSNFYFDSVVFLTFFVLIGRLIESLSRAKTGDAVAVLGKLRPTTAILVERYKTGKEQSSIIEAALLDLGDVVRVPHGASPPADGTLLEGETKFDESSLTGESRPVKKGVSDEVFAGTVNVGATPVLVKIHGVAGNSMLDQIVNVVREGQMKRAPAERVADIMTGYFVPVITFIAISTWLIWLAVALGGQIPDEWSEVKKTGGIVWSLQFAIAVFVVACPCGLALAAPTAIFVGGGLAARHGILAKGGGEAFEKASNIDCVVFDKTGTLTVGEEPRITDWEIFSQDEAVDENHQTRVLAALKTVEENSVHPIAKAIVAFCASKIADSASIQDLEEIPGQGLKAKCHDADTESSLEIIVGNETLMAKFSVKICAPVATCLQRWKGEAKSVALVATRLTSPRSDTRTPTYSLAAAFSISDAVRPEASAVIHALQSSGKAVWLLSGDNQTTAAAVASRLGIQPENVIAGVLPAQKAEKITYLQSSLKARTGSKSESITERATVAMVGDGINDAPALATADVGIAIGSGADVAISSADFVVVNADLNGVLNIVNLSNAVSRRIKFNFAWAVVYNCIAIPVAAGCLYPILARIEDSGASDRV</sequence>
<dbReference type="NCBIfam" id="TIGR01525">
    <property type="entry name" value="ATPase-IB_hvy"/>
    <property type="match status" value="1"/>
</dbReference>
<accession>A0A3M7FZS4</accession>
<comment type="subcellular location">
    <subcellularLocation>
        <location evidence="1">Membrane</location>
        <topology evidence="1">Multi-pass membrane protein</topology>
    </subcellularLocation>
</comment>
<keyword evidence="7" id="KW-1278">Translocase</keyword>
<dbReference type="SUPFAM" id="SSF81653">
    <property type="entry name" value="Calcium ATPase, transduction domain A"/>
    <property type="match status" value="1"/>
</dbReference>
<dbReference type="Proteomes" id="UP000269539">
    <property type="component" value="Unassembled WGS sequence"/>
</dbReference>
<evidence type="ECO:0000256" key="3">
    <source>
        <dbReference type="ARBA" id="ARBA00022692"/>
    </source>
</evidence>
<proteinExistence type="inferred from homology"/>
<feature type="domain" description="HMA" evidence="11">
    <location>
        <begin position="252"/>
        <end position="317"/>
    </location>
</feature>
<dbReference type="InterPro" id="IPR023298">
    <property type="entry name" value="ATPase_P-typ_TM_dom_sf"/>
</dbReference>
<dbReference type="SUPFAM" id="SSF56784">
    <property type="entry name" value="HAD-like"/>
    <property type="match status" value="1"/>
</dbReference>
<evidence type="ECO:0000256" key="2">
    <source>
        <dbReference type="ARBA" id="ARBA00006024"/>
    </source>
</evidence>
<keyword evidence="6 10" id="KW-0067">ATP-binding</keyword>
<dbReference type="Pfam" id="PF00702">
    <property type="entry name" value="Hydrolase"/>
    <property type="match status" value="1"/>
</dbReference>
<dbReference type="Gene3D" id="3.30.70.100">
    <property type="match status" value="2"/>
</dbReference>
<dbReference type="PRINTS" id="PR00119">
    <property type="entry name" value="CATATPASE"/>
</dbReference>
<evidence type="ECO:0000256" key="9">
    <source>
        <dbReference type="ARBA" id="ARBA00023136"/>
    </source>
</evidence>
<dbReference type="Gene3D" id="2.70.150.10">
    <property type="entry name" value="Calcium-transporting ATPase, cytoplasmic transduction domain A"/>
    <property type="match status" value="1"/>
</dbReference>
<name>A0A3M7FZS4_HORWE</name>
<reference evidence="12 13" key="1">
    <citation type="journal article" date="2018" name="BMC Genomics">
        <title>Genomic evidence for intraspecific hybridization in a clonal and extremely halotolerant yeast.</title>
        <authorList>
            <person name="Gostincar C."/>
            <person name="Stajich J.E."/>
            <person name="Zupancic J."/>
            <person name="Zalar P."/>
            <person name="Gunde-Cimerman N."/>
        </authorList>
    </citation>
    <scope>NUCLEOTIDE SEQUENCE [LARGE SCALE GENOMIC DNA]</scope>
    <source>
        <strain evidence="12 13">EXF-10513</strain>
    </source>
</reference>
<dbReference type="PANTHER" id="PTHR43520:SF32">
    <property type="entry name" value="COPPER RESISTANCE P-TYPE ATPASE (EUROFUNG)"/>
    <property type="match status" value="1"/>
</dbReference>
<dbReference type="Pfam" id="PF00403">
    <property type="entry name" value="HMA"/>
    <property type="match status" value="2"/>
</dbReference>
<keyword evidence="9 10" id="KW-0472">Membrane</keyword>
<dbReference type="Gene3D" id="3.40.50.1000">
    <property type="entry name" value="HAD superfamily/HAD-like"/>
    <property type="match status" value="1"/>
</dbReference>
<dbReference type="InterPro" id="IPR018303">
    <property type="entry name" value="ATPase_P-typ_P_site"/>
</dbReference>
<evidence type="ECO:0000256" key="8">
    <source>
        <dbReference type="ARBA" id="ARBA00022989"/>
    </source>
</evidence>
<dbReference type="InterPro" id="IPR008250">
    <property type="entry name" value="ATPase_P-typ_transduc_dom_A_sf"/>
</dbReference>
<evidence type="ECO:0000256" key="5">
    <source>
        <dbReference type="ARBA" id="ARBA00022741"/>
    </source>
</evidence>
<dbReference type="SFLD" id="SFLDS00003">
    <property type="entry name" value="Haloacid_Dehalogenase"/>
    <property type="match status" value="1"/>
</dbReference>
<dbReference type="SFLD" id="SFLDF00027">
    <property type="entry name" value="p-type_atpase"/>
    <property type="match status" value="1"/>
</dbReference>
<protein>
    <recommendedName>
        <fullName evidence="11">HMA domain-containing protein</fullName>
    </recommendedName>
</protein>
<feature type="transmembrane region" description="Helical" evidence="10">
    <location>
        <begin position="1124"/>
        <end position="1146"/>
    </location>
</feature>
<evidence type="ECO:0000256" key="1">
    <source>
        <dbReference type="ARBA" id="ARBA00004141"/>
    </source>
</evidence>
<dbReference type="GO" id="GO:0005507">
    <property type="term" value="F:copper ion binding"/>
    <property type="evidence" value="ECO:0007669"/>
    <property type="project" value="TreeGrafter"/>
</dbReference>
<dbReference type="SUPFAM" id="SSF55008">
    <property type="entry name" value="HMA, heavy metal-associated domain"/>
    <property type="match status" value="2"/>
</dbReference>
<keyword evidence="5 10" id="KW-0547">Nucleotide-binding</keyword>
<keyword evidence="3 10" id="KW-0812">Transmembrane</keyword>
<dbReference type="SUPFAM" id="SSF81660">
    <property type="entry name" value="Metal cation-transporting ATPase, ATP-binding domain N"/>
    <property type="match status" value="1"/>
</dbReference>
<dbReference type="GO" id="GO:0043682">
    <property type="term" value="F:P-type divalent copper transporter activity"/>
    <property type="evidence" value="ECO:0007669"/>
    <property type="project" value="TreeGrafter"/>
</dbReference>
<dbReference type="EMBL" id="QWIO01000517">
    <property type="protein sequence ID" value="RMY94375.1"/>
    <property type="molecule type" value="Genomic_DNA"/>
</dbReference>
<feature type="transmembrane region" description="Helical" evidence="10">
    <location>
        <begin position="435"/>
        <end position="457"/>
    </location>
</feature>
<feature type="transmembrane region" description="Helical" evidence="10">
    <location>
        <begin position="532"/>
        <end position="554"/>
    </location>
</feature>
<dbReference type="PRINTS" id="PR00120">
    <property type="entry name" value="HATPASE"/>
</dbReference>
<dbReference type="FunFam" id="3.30.70.100:FF:000001">
    <property type="entry name" value="ATPase copper transporting beta"/>
    <property type="match status" value="1"/>
</dbReference>
<dbReference type="InterPro" id="IPR023299">
    <property type="entry name" value="ATPase_P-typ_cyto_dom_N"/>
</dbReference>
<dbReference type="SFLD" id="SFLDG00002">
    <property type="entry name" value="C1.7:_P-type_atpase_like"/>
    <property type="match status" value="1"/>
</dbReference>
<evidence type="ECO:0000256" key="10">
    <source>
        <dbReference type="RuleBase" id="RU362081"/>
    </source>
</evidence>
<dbReference type="InterPro" id="IPR044492">
    <property type="entry name" value="P_typ_ATPase_HD_dom"/>
</dbReference>
<comment type="caution">
    <text evidence="12">The sequence shown here is derived from an EMBL/GenBank/DDBJ whole genome shotgun (WGS) entry which is preliminary data.</text>
</comment>
<dbReference type="SUPFAM" id="SSF81665">
    <property type="entry name" value="Calcium ATPase, transmembrane domain M"/>
    <property type="match status" value="1"/>
</dbReference>
<evidence type="ECO:0000256" key="7">
    <source>
        <dbReference type="ARBA" id="ARBA00022967"/>
    </source>
</evidence>